<feature type="transmembrane region" description="Helical" evidence="6">
    <location>
        <begin position="449"/>
        <end position="467"/>
    </location>
</feature>
<evidence type="ECO:0000256" key="5">
    <source>
        <dbReference type="ARBA" id="ARBA00023136"/>
    </source>
</evidence>
<protein>
    <recommendedName>
        <fullName evidence="7">GtrA/DPMS transmembrane domain-containing protein</fullName>
    </recommendedName>
</protein>
<keyword evidence="5 6" id="KW-0472">Membrane</keyword>
<evidence type="ECO:0000256" key="6">
    <source>
        <dbReference type="SAM" id="Phobius"/>
    </source>
</evidence>
<reference evidence="8 9" key="1">
    <citation type="submission" date="2021-08" db="EMBL/GenBank/DDBJ databases">
        <authorList>
            <person name="Peeters C."/>
        </authorList>
    </citation>
    <scope>NUCLEOTIDE SEQUENCE [LARGE SCALE GENOMIC DNA]</scope>
    <source>
        <strain evidence="8 9">LMG 21510</strain>
    </source>
</reference>
<proteinExistence type="inferred from homology"/>
<keyword evidence="9" id="KW-1185">Reference proteome</keyword>
<sequence length="743" mass="78947">MIRRQIAWFAVAGVAGFIADAAVLYLALGAGLGPYGGRVLSFLAAVAVTWAINRRHTFEVTPGEPLWREGLRYLAAMAFGGAVNFTGYGTVIALAPATRWTPLAALVVGTGLGMVCNFLSARYWVYRQGARTGGDATPARPRPKLRTRIAGALAHPAAPLRAAWLAPLVAGLVSLWLGQDSNWDLLNYHLYNAYALLGGRVGGDLAPAQFQSYFNPLLDVPYFAMVTHWPAPLAGFTMGAFHGLSFALVLFIARRTLGSAGGRSGAVAILLALAGCLGPAFLSELGNTMGDNSTAPLVLAALALLVWRWSGITAGAAGAALPVALAAGLLMGASVGLKLTNAVYAVALCLALLTLPGAWWRRFGVAFVFGLGVLAGIAATSGYWFATMWQVFGNPLFPQFNAWFGAPLAAPISIVDLRWLPKGIGEALLFPFAMVADARRVNEVPMRPLIWPVLWLLVVAWAATVLLRRSRAWSSPAARFVVVFVGLAFVTWMAIFSIYRYAVAMELLAPLCAWLLMHRVVAADAARRVATVVLVVVAASAVVGARSWGREGWDAQAFRVEVPPLPATGTILLIGSEEPLGWMAPYLPAALPVAGVATNFPESPAFVERVRDMVREGGGQAWGVMPAAVNRRAKLVATLDGVLARLALPASGGGCRAVSGLLERTRVHARVEKTAGDGRCTVVLPPEDIVDLDQADRALVVRWSQAVARYGLAVDAASCRRYRAWVGATPRPYQLCKVALTQG</sequence>
<evidence type="ECO:0000256" key="1">
    <source>
        <dbReference type="ARBA" id="ARBA00004141"/>
    </source>
</evidence>
<comment type="caution">
    <text evidence="8">The sequence shown here is derived from an EMBL/GenBank/DDBJ whole genome shotgun (WGS) entry which is preliminary data.</text>
</comment>
<feature type="transmembrane region" description="Helical" evidence="6">
    <location>
        <begin position="294"/>
        <end position="310"/>
    </location>
</feature>
<evidence type="ECO:0000256" key="3">
    <source>
        <dbReference type="ARBA" id="ARBA00022692"/>
    </source>
</evidence>
<organism evidence="8 9">
    <name type="scientific">Cupriavidus respiraculi</name>
    <dbReference type="NCBI Taxonomy" id="195930"/>
    <lineage>
        <taxon>Bacteria</taxon>
        <taxon>Pseudomonadati</taxon>
        <taxon>Pseudomonadota</taxon>
        <taxon>Betaproteobacteria</taxon>
        <taxon>Burkholderiales</taxon>
        <taxon>Burkholderiaceae</taxon>
        <taxon>Cupriavidus</taxon>
    </lineage>
</organism>
<evidence type="ECO:0000256" key="4">
    <source>
        <dbReference type="ARBA" id="ARBA00022989"/>
    </source>
</evidence>
<dbReference type="InterPro" id="IPR007267">
    <property type="entry name" value="GtrA_DPMS_TM"/>
</dbReference>
<keyword evidence="3 6" id="KW-0812">Transmembrane</keyword>
<feature type="transmembrane region" description="Helical" evidence="6">
    <location>
        <begin position="317"/>
        <end position="336"/>
    </location>
</feature>
<feature type="transmembrane region" description="Helical" evidence="6">
    <location>
        <begin position="342"/>
        <end position="360"/>
    </location>
</feature>
<evidence type="ECO:0000313" key="8">
    <source>
        <dbReference type="EMBL" id="CAG9165420.1"/>
    </source>
</evidence>
<dbReference type="EMBL" id="CAJZAH010000001">
    <property type="protein sequence ID" value="CAG9165420.1"/>
    <property type="molecule type" value="Genomic_DNA"/>
</dbReference>
<feature type="transmembrane region" description="Helical" evidence="6">
    <location>
        <begin position="158"/>
        <end position="177"/>
    </location>
</feature>
<feature type="domain" description="GtrA/DPMS transmembrane" evidence="7">
    <location>
        <begin position="9"/>
        <end position="125"/>
    </location>
</feature>
<comment type="subcellular location">
    <subcellularLocation>
        <location evidence="1">Membrane</location>
        <topology evidence="1">Multi-pass membrane protein</topology>
    </subcellularLocation>
</comment>
<feature type="transmembrane region" description="Helical" evidence="6">
    <location>
        <begin position="367"/>
        <end position="386"/>
    </location>
</feature>
<dbReference type="Pfam" id="PF04138">
    <property type="entry name" value="GtrA_DPMS_TM"/>
    <property type="match status" value="1"/>
</dbReference>
<dbReference type="Proteomes" id="UP000721236">
    <property type="component" value="Unassembled WGS sequence"/>
</dbReference>
<name>A0ABM8WDL4_9BURK</name>
<gene>
    <name evidence="8" type="ORF">LMG21510_00083</name>
</gene>
<dbReference type="InterPro" id="IPR051401">
    <property type="entry name" value="GtrA_CellWall_Glycosyl"/>
</dbReference>
<evidence type="ECO:0000256" key="2">
    <source>
        <dbReference type="ARBA" id="ARBA00009399"/>
    </source>
</evidence>
<feature type="transmembrane region" description="Helical" evidence="6">
    <location>
        <begin position="103"/>
        <end position="125"/>
    </location>
</feature>
<keyword evidence="4 6" id="KW-1133">Transmembrane helix</keyword>
<feature type="transmembrane region" description="Helical" evidence="6">
    <location>
        <begin position="73"/>
        <end position="97"/>
    </location>
</feature>
<feature type="transmembrane region" description="Helical" evidence="6">
    <location>
        <begin position="265"/>
        <end position="282"/>
    </location>
</feature>
<feature type="transmembrane region" description="Helical" evidence="6">
    <location>
        <begin position="35"/>
        <end position="52"/>
    </location>
</feature>
<dbReference type="RefSeq" id="WP_224038964.1">
    <property type="nucleotide sequence ID" value="NZ_CAJZAH010000001.1"/>
</dbReference>
<dbReference type="PANTHER" id="PTHR38459:SF1">
    <property type="entry name" value="PROPHAGE BACTOPRENOL-LINKED GLUCOSE TRANSLOCASE HOMOLOG"/>
    <property type="match status" value="1"/>
</dbReference>
<evidence type="ECO:0000313" key="9">
    <source>
        <dbReference type="Proteomes" id="UP000721236"/>
    </source>
</evidence>
<feature type="transmembrane region" description="Helical" evidence="6">
    <location>
        <begin position="7"/>
        <end position="29"/>
    </location>
</feature>
<evidence type="ECO:0000259" key="7">
    <source>
        <dbReference type="Pfam" id="PF04138"/>
    </source>
</evidence>
<feature type="transmembrane region" description="Helical" evidence="6">
    <location>
        <begin position="476"/>
        <end position="495"/>
    </location>
</feature>
<dbReference type="PANTHER" id="PTHR38459">
    <property type="entry name" value="PROPHAGE BACTOPRENOL-LINKED GLUCOSE TRANSLOCASE HOMOLOG"/>
    <property type="match status" value="1"/>
</dbReference>
<comment type="similarity">
    <text evidence="2">Belongs to the GtrA family.</text>
</comment>
<feature type="transmembrane region" description="Helical" evidence="6">
    <location>
        <begin position="233"/>
        <end position="253"/>
    </location>
</feature>
<accession>A0ABM8WDL4</accession>